<feature type="domain" description="Ig-like" evidence="5">
    <location>
        <begin position="213"/>
        <end position="259"/>
    </location>
</feature>
<comment type="caution">
    <text evidence="6">The sequence shown here is derived from an EMBL/GenBank/DDBJ whole genome shotgun (WGS) entry which is preliminary data.</text>
</comment>
<proteinExistence type="predicted"/>
<feature type="domain" description="Ig-like" evidence="5">
    <location>
        <begin position="110"/>
        <end position="202"/>
    </location>
</feature>
<keyword evidence="7" id="KW-1185">Reference proteome</keyword>
<dbReference type="AlphaFoldDB" id="A0AAV4C3E2"/>
<dbReference type="Pfam" id="PF07679">
    <property type="entry name" value="I-set"/>
    <property type="match status" value="1"/>
</dbReference>
<dbReference type="InterPro" id="IPR013783">
    <property type="entry name" value="Ig-like_fold"/>
</dbReference>
<dbReference type="InterPro" id="IPR007110">
    <property type="entry name" value="Ig-like_dom"/>
</dbReference>
<gene>
    <name evidence="6" type="ORF">PoB_005241100</name>
</gene>
<dbReference type="Proteomes" id="UP000735302">
    <property type="component" value="Unassembled WGS sequence"/>
</dbReference>
<evidence type="ECO:0000256" key="2">
    <source>
        <dbReference type="ARBA" id="ARBA00022737"/>
    </source>
</evidence>
<evidence type="ECO:0000256" key="4">
    <source>
        <dbReference type="ARBA" id="ARBA00023319"/>
    </source>
</evidence>
<organism evidence="6 7">
    <name type="scientific">Plakobranchus ocellatus</name>
    <dbReference type="NCBI Taxonomy" id="259542"/>
    <lineage>
        <taxon>Eukaryota</taxon>
        <taxon>Metazoa</taxon>
        <taxon>Spiralia</taxon>
        <taxon>Lophotrochozoa</taxon>
        <taxon>Mollusca</taxon>
        <taxon>Gastropoda</taxon>
        <taxon>Heterobranchia</taxon>
        <taxon>Euthyneura</taxon>
        <taxon>Panpulmonata</taxon>
        <taxon>Sacoglossa</taxon>
        <taxon>Placobranchoidea</taxon>
        <taxon>Plakobranchidae</taxon>
        <taxon>Plakobranchus</taxon>
    </lineage>
</organism>
<dbReference type="GO" id="GO:0043005">
    <property type="term" value="C:neuron projection"/>
    <property type="evidence" value="ECO:0007669"/>
    <property type="project" value="TreeGrafter"/>
</dbReference>
<dbReference type="Pfam" id="PF13927">
    <property type="entry name" value="Ig_3"/>
    <property type="match status" value="1"/>
</dbReference>
<dbReference type="Gene3D" id="2.60.40.10">
    <property type="entry name" value="Immunoglobulins"/>
    <property type="match status" value="3"/>
</dbReference>
<dbReference type="PROSITE" id="PS50835">
    <property type="entry name" value="IG_LIKE"/>
    <property type="match status" value="3"/>
</dbReference>
<keyword evidence="2" id="KW-0677">Repeat</keyword>
<evidence type="ECO:0000259" key="5">
    <source>
        <dbReference type="PROSITE" id="PS50835"/>
    </source>
</evidence>
<sequence>MGPTRNPLVPTFDAAMANVTVKEGQVAVLPCEIKFLGTHSVSWADKGNTVLTLEDRRIIDDDRMSVERPSTKAWNLHIREVTHQDEGLYSCMVNTSPVKIKQVTLKVKVPAKILNVSTESATVREGATVTLQCHTSGIPEPTVDWRRLTASEEKGEEIQSEFCPGTTTVGRESDVLIIHNISRECGDIYECVANNYIDAPVSRLIPVRVQFPPEVEMPTKRLGQDIGKETILECKITANPQVRGIWTKNGKEIKNLVWS</sequence>
<dbReference type="InterPro" id="IPR013098">
    <property type="entry name" value="Ig_I-set"/>
</dbReference>
<dbReference type="SUPFAM" id="SSF48726">
    <property type="entry name" value="Immunoglobulin"/>
    <property type="match status" value="3"/>
</dbReference>
<accession>A0AAV4C3E2</accession>
<dbReference type="InterPro" id="IPR036179">
    <property type="entry name" value="Ig-like_dom_sf"/>
</dbReference>
<dbReference type="EMBL" id="BLXT01005777">
    <property type="protein sequence ID" value="GFO25906.1"/>
    <property type="molecule type" value="Genomic_DNA"/>
</dbReference>
<dbReference type="InterPro" id="IPR003598">
    <property type="entry name" value="Ig_sub2"/>
</dbReference>
<evidence type="ECO:0000313" key="7">
    <source>
        <dbReference type="Proteomes" id="UP000735302"/>
    </source>
</evidence>
<evidence type="ECO:0000313" key="6">
    <source>
        <dbReference type="EMBL" id="GFO25906.1"/>
    </source>
</evidence>
<keyword evidence="1" id="KW-0732">Signal</keyword>
<keyword evidence="4" id="KW-0393">Immunoglobulin domain</keyword>
<reference evidence="6 7" key="1">
    <citation type="journal article" date="2021" name="Elife">
        <title>Chloroplast acquisition without the gene transfer in kleptoplastic sea slugs, Plakobranchus ocellatus.</title>
        <authorList>
            <person name="Maeda T."/>
            <person name="Takahashi S."/>
            <person name="Yoshida T."/>
            <person name="Shimamura S."/>
            <person name="Takaki Y."/>
            <person name="Nagai Y."/>
            <person name="Toyoda A."/>
            <person name="Suzuki Y."/>
            <person name="Arimoto A."/>
            <person name="Ishii H."/>
            <person name="Satoh N."/>
            <person name="Nishiyama T."/>
            <person name="Hasebe M."/>
            <person name="Maruyama T."/>
            <person name="Minagawa J."/>
            <person name="Obokata J."/>
            <person name="Shigenobu S."/>
        </authorList>
    </citation>
    <scope>NUCLEOTIDE SEQUENCE [LARGE SCALE GENOMIC DNA]</scope>
</reference>
<dbReference type="PANTHER" id="PTHR12231:SF253">
    <property type="entry name" value="DPR-INTERACTING PROTEIN ETA, ISOFORM B-RELATED"/>
    <property type="match status" value="1"/>
</dbReference>
<name>A0AAV4C3E2_9GAST</name>
<dbReference type="PANTHER" id="PTHR12231">
    <property type="entry name" value="CTX-RELATED TYPE I TRANSMEMBRANE PROTEIN"/>
    <property type="match status" value="1"/>
</dbReference>
<dbReference type="InterPro" id="IPR003599">
    <property type="entry name" value="Ig_sub"/>
</dbReference>
<evidence type="ECO:0000256" key="3">
    <source>
        <dbReference type="ARBA" id="ARBA00023157"/>
    </source>
</evidence>
<dbReference type="SMART" id="SM00408">
    <property type="entry name" value="IGc2"/>
    <property type="match status" value="2"/>
</dbReference>
<keyword evidence="3" id="KW-1015">Disulfide bond</keyword>
<evidence type="ECO:0000256" key="1">
    <source>
        <dbReference type="ARBA" id="ARBA00022729"/>
    </source>
</evidence>
<protein>
    <submittedName>
        <fullName evidence="6">Opioid-binding protein/cell adhesion molecule</fullName>
    </submittedName>
</protein>
<dbReference type="InterPro" id="IPR051170">
    <property type="entry name" value="Neural/epithelial_adhesion"/>
</dbReference>
<dbReference type="SMART" id="SM00409">
    <property type="entry name" value="IG"/>
    <property type="match status" value="2"/>
</dbReference>
<feature type="domain" description="Ig-like" evidence="5">
    <location>
        <begin position="10"/>
        <end position="104"/>
    </location>
</feature>